<dbReference type="InterPro" id="IPR006204">
    <property type="entry name" value="GHMP_kinase_N_dom"/>
</dbReference>
<comment type="function">
    <text evidence="1">Phosphorylates (R)-pantoate to form (R)-4-phosphopantoate in the CoA biosynthesis pathway.</text>
</comment>
<dbReference type="HAMAP" id="MF_02223">
    <property type="entry name" value="Pantoate_kinase"/>
    <property type="match status" value="1"/>
</dbReference>
<keyword evidence="1" id="KW-0547">Nucleotide-binding</keyword>
<dbReference type="RefSeq" id="WP_092813352.1">
    <property type="nucleotide sequence ID" value="NZ_FNWU01000001.1"/>
</dbReference>
<dbReference type="EMBL" id="FNWU01000001">
    <property type="protein sequence ID" value="SEH38071.1"/>
    <property type="molecule type" value="Genomic_DNA"/>
</dbReference>
<keyword evidence="1 3" id="KW-0418">Kinase</keyword>
<organism evidence="3 4">
    <name type="scientific">Halopenitus malekzadehii</name>
    <dbReference type="NCBI Taxonomy" id="1267564"/>
    <lineage>
        <taxon>Archaea</taxon>
        <taxon>Methanobacteriati</taxon>
        <taxon>Methanobacteriota</taxon>
        <taxon>Stenosarchaea group</taxon>
        <taxon>Halobacteria</taxon>
        <taxon>Halobacteriales</taxon>
        <taxon>Haloferacaceae</taxon>
        <taxon>Halopenitus</taxon>
    </lineage>
</organism>
<dbReference type="AlphaFoldDB" id="A0A1H6HV91"/>
<dbReference type="SUPFAM" id="SSF54211">
    <property type="entry name" value="Ribosomal protein S5 domain 2-like"/>
    <property type="match status" value="1"/>
</dbReference>
<dbReference type="Pfam" id="PF00288">
    <property type="entry name" value="GHMP_kinases_N"/>
    <property type="match status" value="1"/>
</dbReference>
<dbReference type="UniPathway" id="UPA00241"/>
<keyword evidence="1" id="KW-0808">Transferase</keyword>
<dbReference type="Gene3D" id="3.30.230.10">
    <property type="match status" value="1"/>
</dbReference>
<protein>
    <recommendedName>
        <fullName evidence="1">Pantoate kinase</fullName>
        <shortName evidence="1">PoK</shortName>
        <ecNumber evidence="1">2.7.1.169</ecNumber>
    </recommendedName>
</protein>
<dbReference type="Proteomes" id="UP000199215">
    <property type="component" value="Unassembled WGS sequence"/>
</dbReference>
<dbReference type="InterPro" id="IPR012043">
    <property type="entry name" value="PoK"/>
</dbReference>
<dbReference type="InterPro" id="IPR020568">
    <property type="entry name" value="Ribosomal_Su5_D2-typ_SF"/>
</dbReference>
<keyword evidence="1" id="KW-0067">ATP-binding</keyword>
<dbReference type="GO" id="GO:0016301">
    <property type="term" value="F:kinase activity"/>
    <property type="evidence" value="ECO:0007669"/>
    <property type="project" value="UniProtKB-UniRule"/>
</dbReference>
<evidence type="ECO:0000313" key="4">
    <source>
        <dbReference type="Proteomes" id="UP000199215"/>
    </source>
</evidence>
<gene>
    <name evidence="3" type="ORF">SAMN05192561_101312</name>
</gene>
<proteinExistence type="inferred from homology"/>
<dbReference type="InterPro" id="IPR014721">
    <property type="entry name" value="Ribsml_uS5_D2-typ_fold_subgr"/>
</dbReference>
<name>A0A1H6HV91_9EURY</name>
<comment type="pathway">
    <text evidence="1">Cofactor biosynthesis; coenzyme A biosynthesis.</text>
</comment>
<dbReference type="EC" id="2.7.1.169" evidence="1"/>
<dbReference type="GO" id="GO:0015937">
    <property type="term" value="P:coenzyme A biosynthetic process"/>
    <property type="evidence" value="ECO:0007669"/>
    <property type="project" value="UniProtKB-UniRule"/>
</dbReference>
<dbReference type="OrthoDB" id="85822at2157"/>
<dbReference type="PANTHER" id="PTHR42282:SF1">
    <property type="entry name" value="PANTOATE KINASE"/>
    <property type="match status" value="1"/>
</dbReference>
<sequence length="297" mass="30213">MTDDRSSAFVPGHVTAFFSTHPDENAHAAGSRGAGIALTEGVTVAVEPGAESDAATSDASPRQTVNGESATIDPVTLVLSRLDLDARVTVETDLPIGSGFGVSGAAALGTALAATDATDNGYSENDLIRIAHAAEVEAGTGLGDVVAQARGGIPIRLEPGAPGYGTLDGVPATGRIEYVTFGELPTESILTDDTADLTAAGERALTTLKEDPTLPTLMDASRTFAREAGLLVPAVAEAIDLVDDVGGEASMAMLGRTVFALGTGLSDAGYDPTVCRVHPGGSRVCEPDRNGSPTRRR</sequence>
<dbReference type="STRING" id="1267564.SAMN05192561_101312"/>
<dbReference type="GO" id="GO:0005524">
    <property type="term" value="F:ATP binding"/>
    <property type="evidence" value="ECO:0007669"/>
    <property type="project" value="UniProtKB-KW"/>
</dbReference>
<comment type="catalytic activity">
    <reaction evidence="1">
        <text>(R)-pantoate + ATP = (R)-4-phosphopantoate + ADP + H(+)</text>
        <dbReference type="Rhea" id="RHEA:28246"/>
        <dbReference type="ChEBI" id="CHEBI:15378"/>
        <dbReference type="ChEBI" id="CHEBI:15980"/>
        <dbReference type="ChEBI" id="CHEBI:30616"/>
        <dbReference type="ChEBI" id="CHEBI:61294"/>
        <dbReference type="ChEBI" id="CHEBI:456216"/>
        <dbReference type="EC" id="2.7.1.169"/>
    </reaction>
</comment>
<comment type="similarity">
    <text evidence="1">Belongs to the GHMP kinase family. PoK subfamily.</text>
</comment>
<evidence type="ECO:0000256" key="1">
    <source>
        <dbReference type="HAMAP-Rule" id="MF_02223"/>
    </source>
</evidence>
<keyword evidence="4" id="KW-1185">Reference proteome</keyword>
<accession>A0A1H6HV91</accession>
<evidence type="ECO:0000259" key="2">
    <source>
        <dbReference type="Pfam" id="PF00288"/>
    </source>
</evidence>
<reference evidence="3 4" key="1">
    <citation type="submission" date="2016-10" db="EMBL/GenBank/DDBJ databases">
        <authorList>
            <person name="de Groot N.N."/>
        </authorList>
    </citation>
    <scope>NUCLEOTIDE SEQUENCE [LARGE SCALE GENOMIC DNA]</scope>
    <source>
        <strain evidence="3 4">IBRC-M10418</strain>
    </source>
</reference>
<dbReference type="PANTHER" id="PTHR42282">
    <property type="entry name" value="PANTOATE KINASE-RELATED"/>
    <property type="match status" value="1"/>
</dbReference>
<evidence type="ECO:0000313" key="3">
    <source>
        <dbReference type="EMBL" id="SEH38071.1"/>
    </source>
</evidence>
<feature type="domain" description="GHMP kinase N-terminal" evidence="2">
    <location>
        <begin position="85"/>
        <end position="152"/>
    </location>
</feature>
<dbReference type="PIRSF" id="PIRSF016896">
    <property type="entry name" value="GHMP_arc_MJ0969"/>
    <property type="match status" value="1"/>
</dbReference>
<keyword evidence="1" id="KW-0173">Coenzyme A biosynthesis</keyword>